<accession>A0ACC0HVV3</accession>
<dbReference type="Proteomes" id="UP001060215">
    <property type="component" value="Chromosome 2"/>
</dbReference>
<organism evidence="1 2">
    <name type="scientific">Camellia lanceoleosa</name>
    <dbReference type="NCBI Taxonomy" id="1840588"/>
    <lineage>
        <taxon>Eukaryota</taxon>
        <taxon>Viridiplantae</taxon>
        <taxon>Streptophyta</taxon>
        <taxon>Embryophyta</taxon>
        <taxon>Tracheophyta</taxon>
        <taxon>Spermatophyta</taxon>
        <taxon>Magnoliopsida</taxon>
        <taxon>eudicotyledons</taxon>
        <taxon>Gunneridae</taxon>
        <taxon>Pentapetalae</taxon>
        <taxon>asterids</taxon>
        <taxon>Ericales</taxon>
        <taxon>Theaceae</taxon>
        <taxon>Camellia</taxon>
    </lineage>
</organism>
<sequence length="609" mass="67998">MDGEMGKEARKKVEEFGEAARKAMEEGGSSWHPMNQLIDELQALRDMSCTNHVEMDEVWEADEFKYRVSVSNISDILNTRPYDMDESILYAHNTKYPKLCFVICIFILTTTKFSVSQPSSDCDLYLQIIPPPNSSTCEWGEWGGFLDNRCCGGAFNDYLNVLGWRANQTGKIFLNDTEQMDCLTKAIVGCGIEKLTSGSGGCSNFSVDDVTHKLGDKLRNLWENCQFLSPDEENQSCSDCVRSWKDIKGTQSDQNGQPAEIESDICRFAVLVSLTSSRIEDQTWNGKIYKCLGKQDNYTDKIGIIASVVGASAIIIFFTLVVLKKKWYKSNAAPKKNASKCVLPDKSGNLKLSVREVYAATNNLSESNFIGEGTAGKVYKGILSNKKPVAVKHIFNDKHVQTFLREVSSLSCIRHPNLVALLGCCENEDEFFLVYELCPNGNLAEWLFGKDKVLTWIQRLEIAIDSARGLWFLHTYPKGCIVHRDIKYQSNSKVNSSGDVYSFGIVLLQIISGKKVINMNLNRPISLDKMAKSLIRGGSVVEFVDPKLNAEYSSEAFDMTFKLALSCTSLKQKRPSMEQVVQTLEEALNMSTSETGSTPYATPDHPSTP</sequence>
<keyword evidence="2" id="KW-1185">Reference proteome</keyword>
<reference evidence="1 2" key="1">
    <citation type="journal article" date="2022" name="Plant J.">
        <title>Chromosome-level genome of Camellia lanceoleosa provides a valuable resource for understanding genome evolution and self-incompatibility.</title>
        <authorList>
            <person name="Gong W."/>
            <person name="Xiao S."/>
            <person name="Wang L."/>
            <person name="Liao Z."/>
            <person name="Chang Y."/>
            <person name="Mo W."/>
            <person name="Hu G."/>
            <person name="Li W."/>
            <person name="Zhao G."/>
            <person name="Zhu H."/>
            <person name="Hu X."/>
            <person name="Ji K."/>
            <person name="Xiang X."/>
            <person name="Song Q."/>
            <person name="Yuan D."/>
            <person name="Jin S."/>
            <person name="Zhang L."/>
        </authorList>
    </citation>
    <scope>NUCLEOTIDE SEQUENCE [LARGE SCALE GENOMIC DNA]</scope>
    <source>
        <strain evidence="1">SQ_2022a</strain>
    </source>
</reference>
<evidence type="ECO:0000313" key="1">
    <source>
        <dbReference type="EMBL" id="KAI8017194.1"/>
    </source>
</evidence>
<proteinExistence type="predicted"/>
<comment type="caution">
    <text evidence="1">The sequence shown here is derived from an EMBL/GenBank/DDBJ whole genome shotgun (WGS) entry which is preliminary data.</text>
</comment>
<name>A0ACC0HVV3_9ERIC</name>
<evidence type="ECO:0000313" key="2">
    <source>
        <dbReference type="Proteomes" id="UP001060215"/>
    </source>
</evidence>
<dbReference type="EMBL" id="CM045759">
    <property type="protein sequence ID" value="KAI8017194.1"/>
    <property type="molecule type" value="Genomic_DNA"/>
</dbReference>
<gene>
    <name evidence="1" type="ORF">LOK49_LG04G03693</name>
</gene>
<protein>
    <submittedName>
        <fullName evidence="1">Receptor-like protein kinase</fullName>
    </submittedName>
</protein>